<dbReference type="InterPro" id="IPR050190">
    <property type="entry name" value="UPF0213_domain"/>
</dbReference>
<dbReference type="InterPro" id="IPR000305">
    <property type="entry name" value="GIY-YIG_endonuc"/>
</dbReference>
<organism evidence="3 4">
    <name type="scientific">Cloacibacterium normanense</name>
    <dbReference type="NCBI Taxonomy" id="237258"/>
    <lineage>
        <taxon>Bacteria</taxon>
        <taxon>Pseudomonadati</taxon>
        <taxon>Bacteroidota</taxon>
        <taxon>Flavobacteriia</taxon>
        <taxon>Flavobacteriales</taxon>
        <taxon>Weeksellaceae</taxon>
    </lineage>
</organism>
<evidence type="ECO:0000256" key="1">
    <source>
        <dbReference type="ARBA" id="ARBA00007435"/>
    </source>
</evidence>
<dbReference type="PANTHER" id="PTHR34477">
    <property type="entry name" value="UPF0213 PROTEIN YHBQ"/>
    <property type="match status" value="1"/>
</dbReference>
<evidence type="ECO:0000313" key="4">
    <source>
        <dbReference type="Proteomes" id="UP000095601"/>
    </source>
</evidence>
<name>A0A1E5UE02_9FLAO</name>
<sequence length="84" mass="10017">MCFTYILYSESLDKFYIGHTCESIDERLRKHLSDHKGYTSKVKDWKIIYSEIFENKSDAYKKELEIKSWKSKTKIKKLIENSAG</sequence>
<keyword evidence="4" id="KW-1185">Reference proteome</keyword>
<dbReference type="SUPFAM" id="SSF82771">
    <property type="entry name" value="GIY-YIG endonuclease"/>
    <property type="match status" value="1"/>
</dbReference>
<dbReference type="Gene3D" id="3.40.1440.10">
    <property type="entry name" value="GIY-YIG endonuclease"/>
    <property type="match status" value="1"/>
</dbReference>
<dbReference type="PANTHER" id="PTHR34477:SF5">
    <property type="entry name" value="BSL5627 PROTEIN"/>
    <property type="match status" value="1"/>
</dbReference>
<evidence type="ECO:0000259" key="2">
    <source>
        <dbReference type="PROSITE" id="PS50164"/>
    </source>
</evidence>
<protein>
    <submittedName>
        <fullName evidence="3">GIY-YIG catalytic domain protein</fullName>
    </submittedName>
</protein>
<dbReference type="Proteomes" id="UP000095601">
    <property type="component" value="Unassembled WGS sequence"/>
</dbReference>
<reference evidence="3 4" key="1">
    <citation type="submission" date="2016-09" db="EMBL/GenBank/DDBJ databases">
        <authorList>
            <person name="Capua I."/>
            <person name="De Benedictis P."/>
            <person name="Joannis T."/>
            <person name="Lombin L.H."/>
            <person name="Cattoli G."/>
        </authorList>
    </citation>
    <scope>NUCLEOTIDE SEQUENCE [LARGE SCALE GENOMIC DNA]</scope>
    <source>
        <strain evidence="3 4">NRS-1</strain>
    </source>
</reference>
<accession>A0A1E5UE02</accession>
<evidence type="ECO:0000313" key="3">
    <source>
        <dbReference type="EMBL" id="OEL11110.1"/>
    </source>
</evidence>
<feature type="domain" description="GIY-YIG" evidence="2">
    <location>
        <begin position="1"/>
        <end position="77"/>
    </location>
</feature>
<dbReference type="CDD" id="cd10449">
    <property type="entry name" value="GIY-YIG_SLX1_like"/>
    <property type="match status" value="1"/>
</dbReference>
<dbReference type="RefSeq" id="WP_069798759.1">
    <property type="nucleotide sequence ID" value="NZ_CP034157.1"/>
</dbReference>
<proteinExistence type="inferred from homology"/>
<comment type="similarity">
    <text evidence="1">Belongs to the UPF0213 family.</text>
</comment>
<dbReference type="AlphaFoldDB" id="A0A1E5UE02"/>
<dbReference type="KEGG" id="cnr:EB819_06725"/>
<dbReference type="Pfam" id="PF01541">
    <property type="entry name" value="GIY-YIG"/>
    <property type="match status" value="1"/>
</dbReference>
<comment type="caution">
    <text evidence="3">The sequence shown here is derived from an EMBL/GenBank/DDBJ whole genome shotgun (WGS) entry which is preliminary data.</text>
</comment>
<dbReference type="EMBL" id="MKGI01000058">
    <property type="protein sequence ID" value="OEL11110.1"/>
    <property type="molecule type" value="Genomic_DNA"/>
</dbReference>
<dbReference type="KEGG" id="cnr:EB819_06720"/>
<dbReference type="PROSITE" id="PS50164">
    <property type="entry name" value="GIY_YIG"/>
    <property type="match status" value="1"/>
</dbReference>
<gene>
    <name evidence="3" type="ORF">BHF72_2429</name>
</gene>
<dbReference type="InterPro" id="IPR035901">
    <property type="entry name" value="GIY-YIG_endonuc_sf"/>
</dbReference>